<dbReference type="Proteomes" id="UP000076858">
    <property type="component" value="Unassembled WGS sequence"/>
</dbReference>
<proteinExistence type="predicted"/>
<evidence type="ECO:0000313" key="2">
    <source>
        <dbReference type="Proteomes" id="UP000076858"/>
    </source>
</evidence>
<reference evidence="1 2" key="1">
    <citation type="submission" date="2016-03" db="EMBL/GenBank/DDBJ databases">
        <title>EvidentialGene: Evidence-directed Construction of Genes on Genomes.</title>
        <authorList>
            <person name="Gilbert D.G."/>
            <person name="Choi J.-H."/>
            <person name="Mockaitis K."/>
            <person name="Colbourne J."/>
            <person name="Pfrender M."/>
        </authorList>
    </citation>
    <scope>NUCLEOTIDE SEQUENCE [LARGE SCALE GENOMIC DNA]</scope>
    <source>
        <strain evidence="1 2">Xinb3</strain>
        <tissue evidence="1">Complete organism</tissue>
    </source>
</reference>
<comment type="caution">
    <text evidence="1">The sequence shown here is derived from an EMBL/GenBank/DDBJ whole genome shotgun (WGS) entry which is preliminary data.</text>
</comment>
<accession>A0A164HWX9</accession>
<dbReference type="AlphaFoldDB" id="A0A164HWX9"/>
<protein>
    <submittedName>
        <fullName evidence="1">Uncharacterized protein</fullName>
    </submittedName>
</protein>
<evidence type="ECO:0000313" key="1">
    <source>
        <dbReference type="EMBL" id="KZS00642.1"/>
    </source>
</evidence>
<dbReference type="EMBL" id="LRGB01009165">
    <property type="protein sequence ID" value="KZS00642.1"/>
    <property type="molecule type" value="Genomic_DNA"/>
</dbReference>
<organism evidence="1 2">
    <name type="scientific">Daphnia magna</name>
    <dbReference type="NCBI Taxonomy" id="35525"/>
    <lineage>
        <taxon>Eukaryota</taxon>
        <taxon>Metazoa</taxon>
        <taxon>Ecdysozoa</taxon>
        <taxon>Arthropoda</taxon>
        <taxon>Crustacea</taxon>
        <taxon>Branchiopoda</taxon>
        <taxon>Diplostraca</taxon>
        <taxon>Cladocera</taxon>
        <taxon>Anomopoda</taxon>
        <taxon>Daphniidae</taxon>
        <taxon>Daphnia</taxon>
    </lineage>
</organism>
<gene>
    <name evidence="1" type="ORF">APZ42_002987</name>
</gene>
<name>A0A164HWX9_9CRUS</name>
<sequence>MIHKGRRNCWIGGAIGWRCPPGVGFTSICWTGKAMRHVCSVCHDSPAADALACVV</sequence>
<keyword evidence="2" id="KW-1185">Reference proteome</keyword>